<reference evidence="11 12" key="1">
    <citation type="submission" date="2016-10" db="EMBL/GenBank/DDBJ databases">
        <authorList>
            <person name="de Groot N.N."/>
        </authorList>
    </citation>
    <scope>NUCLEOTIDE SEQUENCE [LARGE SCALE GENOMIC DNA]</scope>
    <source>
        <strain evidence="11 12">CGMCC 1.10267</strain>
    </source>
</reference>
<comment type="pathway">
    <text evidence="2 9">Amino-acid biosynthesis; L-tryptophan biosynthesis; L-tryptophan from chorismate: step 3/5.</text>
</comment>
<keyword evidence="6 9" id="KW-0822">Tryptophan biosynthesis</keyword>
<dbReference type="UniPathway" id="UPA00035">
    <property type="reaction ID" value="UER00042"/>
</dbReference>
<evidence type="ECO:0000256" key="4">
    <source>
        <dbReference type="ARBA" id="ARBA00022272"/>
    </source>
</evidence>
<dbReference type="NCBIfam" id="NF002295">
    <property type="entry name" value="PRK01222.1-1"/>
    <property type="match status" value="1"/>
</dbReference>
<dbReference type="Proteomes" id="UP000199495">
    <property type="component" value="Unassembled WGS sequence"/>
</dbReference>
<evidence type="ECO:0000256" key="1">
    <source>
        <dbReference type="ARBA" id="ARBA00001164"/>
    </source>
</evidence>
<gene>
    <name evidence="9" type="primary">trpF</name>
    <name evidence="11" type="ORF">SAMN04487974_101691</name>
</gene>
<evidence type="ECO:0000256" key="6">
    <source>
        <dbReference type="ARBA" id="ARBA00022822"/>
    </source>
</evidence>
<keyword evidence="8 9" id="KW-0413">Isomerase</keyword>
<dbReference type="EC" id="5.3.1.24" evidence="3 9"/>
<dbReference type="GO" id="GO:0004640">
    <property type="term" value="F:phosphoribosylanthranilate isomerase activity"/>
    <property type="evidence" value="ECO:0007669"/>
    <property type="project" value="UniProtKB-UniRule"/>
</dbReference>
<dbReference type="OrthoDB" id="9796196at2"/>
<dbReference type="CDD" id="cd00405">
    <property type="entry name" value="PRAI"/>
    <property type="match status" value="1"/>
</dbReference>
<evidence type="ECO:0000256" key="9">
    <source>
        <dbReference type="HAMAP-Rule" id="MF_00135"/>
    </source>
</evidence>
<dbReference type="InterPro" id="IPR044643">
    <property type="entry name" value="TrpF_fam"/>
</dbReference>
<accession>A0A1G7SRX1</accession>
<evidence type="ECO:0000259" key="10">
    <source>
        <dbReference type="Pfam" id="PF00697"/>
    </source>
</evidence>
<protein>
    <recommendedName>
        <fullName evidence="4 9">N-(5'-phosphoribosyl)anthranilate isomerase</fullName>
        <shortName evidence="9">PRAI</shortName>
        <ecNumber evidence="3 9">5.3.1.24</ecNumber>
    </recommendedName>
</protein>
<dbReference type="HAMAP" id="MF_00135">
    <property type="entry name" value="PRAI"/>
    <property type="match status" value="1"/>
</dbReference>
<dbReference type="Gene3D" id="3.20.20.70">
    <property type="entry name" value="Aldolase class I"/>
    <property type="match status" value="1"/>
</dbReference>
<evidence type="ECO:0000256" key="5">
    <source>
        <dbReference type="ARBA" id="ARBA00022605"/>
    </source>
</evidence>
<dbReference type="InterPro" id="IPR011060">
    <property type="entry name" value="RibuloseP-bd_barrel"/>
</dbReference>
<evidence type="ECO:0000313" key="11">
    <source>
        <dbReference type="EMBL" id="SDG25846.1"/>
    </source>
</evidence>
<dbReference type="PANTHER" id="PTHR42894">
    <property type="entry name" value="N-(5'-PHOSPHORIBOSYL)ANTHRANILATE ISOMERASE"/>
    <property type="match status" value="1"/>
</dbReference>
<comment type="similarity">
    <text evidence="9">Belongs to the TrpF family.</text>
</comment>
<name>A0A1G7SRX1_9HYPH</name>
<dbReference type="STRING" id="440168.SAMN04487974_101691"/>
<dbReference type="GO" id="GO:0000162">
    <property type="term" value="P:L-tryptophan biosynthetic process"/>
    <property type="evidence" value="ECO:0007669"/>
    <property type="project" value="UniProtKB-UniRule"/>
</dbReference>
<proteinExistence type="inferred from homology"/>
<evidence type="ECO:0000313" key="12">
    <source>
        <dbReference type="Proteomes" id="UP000199495"/>
    </source>
</evidence>
<dbReference type="AlphaFoldDB" id="A0A1G7SRX1"/>
<keyword evidence="5 9" id="KW-0028">Amino-acid biosynthesis</keyword>
<dbReference type="EMBL" id="FNCS01000001">
    <property type="protein sequence ID" value="SDG25846.1"/>
    <property type="molecule type" value="Genomic_DNA"/>
</dbReference>
<keyword evidence="12" id="KW-1185">Reference proteome</keyword>
<organism evidence="11 12">
    <name type="scientific">Pelagibacterium luteolum</name>
    <dbReference type="NCBI Taxonomy" id="440168"/>
    <lineage>
        <taxon>Bacteria</taxon>
        <taxon>Pseudomonadati</taxon>
        <taxon>Pseudomonadota</taxon>
        <taxon>Alphaproteobacteria</taxon>
        <taxon>Hyphomicrobiales</taxon>
        <taxon>Devosiaceae</taxon>
        <taxon>Pelagibacterium</taxon>
    </lineage>
</organism>
<dbReference type="RefSeq" id="WP_090591493.1">
    <property type="nucleotide sequence ID" value="NZ_FNCS01000001.1"/>
</dbReference>
<sequence length="217" mass="23348">MTTPIIKICGVKTPDILEHVIDEGAEMVGFVHFEKSPRHLPFQEISALVAQADDRIETVILLVDPDNDTIAAAVGTGARWLQLHGSEPKGRVADIRERSGLKIIKALPIADRNDVRQVPFFRPVSDRLILDAKPPKGASRPGGLGTPFDWSLLETLDPGIAFMLSGGLDVDNVAEAVRTIRPYGIDVSSGVEREKGVKDAALISAFIKSARAAAIGK</sequence>
<comment type="catalytic activity">
    <reaction evidence="1 9">
        <text>N-(5-phospho-beta-D-ribosyl)anthranilate = 1-(2-carboxyphenylamino)-1-deoxy-D-ribulose 5-phosphate</text>
        <dbReference type="Rhea" id="RHEA:21540"/>
        <dbReference type="ChEBI" id="CHEBI:18277"/>
        <dbReference type="ChEBI" id="CHEBI:58613"/>
        <dbReference type="EC" id="5.3.1.24"/>
    </reaction>
</comment>
<dbReference type="Pfam" id="PF00697">
    <property type="entry name" value="PRAI"/>
    <property type="match status" value="1"/>
</dbReference>
<dbReference type="InterPro" id="IPR001240">
    <property type="entry name" value="PRAI_dom"/>
</dbReference>
<keyword evidence="7 9" id="KW-0057">Aromatic amino acid biosynthesis</keyword>
<evidence type="ECO:0000256" key="3">
    <source>
        <dbReference type="ARBA" id="ARBA00012572"/>
    </source>
</evidence>
<evidence type="ECO:0000256" key="7">
    <source>
        <dbReference type="ARBA" id="ARBA00023141"/>
    </source>
</evidence>
<dbReference type="PANTHER" id="PTHR42894:SF1">
    <property type="entry name" value="N-(5'-PHOSPHORIBOSYL)ANTHRANILATE ISOMERASE"/>
    <property type="match status" value="1"/>
</dbReference>
<evidence type="ECO:0000256" key="2">
    <source>
        <dbReference type="ARBA" id="ARBA00004664"/>
    </source>
</evidence>
<evidence type="ECO:0000256" key="8">
    <source>
        <dbReference type="ARBA" id="ARBA00023235"/>
    </source>
</evidence>
<dbReference type="InterPro" id="IPR013785">
    <property type="entry name" value="Aldolase_TIM"/>
</dbReference>
<dbReference type="SUPFAM" id="SSF51366">
    <property type="entry name" value="Ribulose-phoshate binding barrel"/>
    <property type="match status" value="1"/>
</dbReference>
<feature type="domain" description="N-(5'phosphoribosyl) anthranilate isomerase (PRAI)" evidence="10">
    <location>
        <begin position="6"/>
        <end position="208"/>
    </location>
</feature>